<protein>
    <submittedName>
        <fullName evidence="1">Uncharacterized protein</fullName>
    </submittedName>
</protein>
<reference evidence="1 2" key="1">
    <citation type="submission" date="2019-06" db="EMBL/GenBank/DDBJ databases">
        <title>Gramella sabulilitoris sp. nov., isolated from a marine sand.</title>
        <authorList>
            <person name="Yoon J.-H."/>
        </authorList>
    </citation>
    <scope>NUCLEOTIDE SEQUENCE [LARGE SCALE GENOMIC DNA]</scope>
    <source>
        <strain evidence="1 2">HSMS-1</strain>
    </source>
</reference>
<evidence type="ECO:0000313" key="2">
    <source>
        <dbReference type="Proteomes" id="UP000315131"/>
    </source>
</evidence>
<name>A0A550I7J8_9FLAO</name>
<dbReference type="AlphaFoldDB" id="A0A550I7J8"/>
<dbReference type="EMBL" id="VHSF01000001">
    <property type="protein sequence ID" value="TRO66949.1"/>
    <property type="molecule type" value="Genomic_DNA"/>
</dbReference>
<evidence type="ECO:0000313" key="1">
    <source>
        <dbReference type="EMBL" id="TRO66949.1"/>
    </source>
</evidence>
<comment type="caution">
    <text evidence="1">The sequence shown here is derived from an EMBL/GenBank/DDBJ whole genome shotgun (WGS) entry which is preliminary data.</text>
</comment>
<sequence length="218" mass="25232">MAAVKFNNSHDLINYLCRDEVLGEVKIEYTQLNSSMLEAAYFNFQYPALEQHLDSIAWDIIETNEATASKIQVTFYEDEQDYNYTLDAIEDEFESIDDEYHNLLESVLGPNAFAVISLEGTDYNLDSTEIKKWEFFENTPEGERKINPSKEEGDKILDGIFSILQNCDSVIECMEEYEFTIDNEKLKLTEKGALIANNIFSLQDDEFFELDTDLLKKE</sequence>
<dbReference type="RefSeq" id="WP_143409728.1">
    <property type="nucleotide sequence ID" value="NZ_VHSF01000001.1"/>
</dbReference>
<dbReference type="Proteomes" id="UP000315131">
    <property type="component" value="Unassembled WGS sequence"/>
</dbReference>
<proteinExistence type="predicted"/>
<organism evidence="1 2">
    <name type="scientific">Christiangramia sabulilitoris</name>
    <dbReference type="NCBI Taxonomy" id="2583991"/>
    <lineage>
        <taxon>Bacteria</taxon>
        <taxon>Pseudomonadati</taxon>
        <taxon>Bacteroidota</taxon>
        <taxon>Flavobacteriia</taxon>
        <taxon>Flavobacteriales</taxon>
        <taxon>Flavobacteriaceae</taxon>
        <taxon>Christiangramia</taxon>
    </lineage>
</organism>
<accession>A0A550I7J8</accession>
<dbReference type="OrthoDB" id="1452971at2"/>
<keyword evidence="2" id="KW-1185">Reference proteome</keyword>
<gene>
    <name evidence="1" type="ORF">FGM01_03400</name>
</gene>